<dbReference type="Gene3D" id="3.80.10.10">
    <property type="entry name" value="Ribonuclease Inhibitor"/>
    <property type="match status" value="1"/>
</dbReference>
<organism evidence="3 4">
    <name type="scientific">Blyttiomyces helicus</name>
    <dbReference type="NCBI Taxonomy" id="388810"/>
    <lineage>
        <taxon>Eukaryota</taxon>
        <taxon>Fungi</taxon>
        <taxon>Fungi incertae sedis</taxon>
        <taxon>Chytridiomycota</taxon>
        <taxon>Chytridiomycota incertae sedis</taxon>
        <taxon>Chytridiomycetes</taxon>
        <taxon>Chytridiomycetes incertae sedis</taxon>
        <taxon>Blyttiomyces</taxon>
    </lineage>
</organism>
<keyword evidence="1" id="KW-0472">Membrane</keyword>
<proteinExistence type="predicted"/>
<reference evidence="4" key="1">
    <citation type="journal article" date="2018" name="Nat. Microbiol.">
        <title>Leveraging single-cell genomics to expand the fungal tree of life.</title>
        <authorList>
            <person name="Ahrendt S.R."/>
            <person name="Quandt C.A."/>
            <person name="Ciobanu D."/>
            <person name="Clum A."/>
            <person name="Salamov A."/>
            <person name="Andreopoulos B."/>
            <person name="Cheng J.F."/>
            <person name="Woyke T."/>
            <person name="Pelin A."/>
            <person name="Henrissat B."/>
            <person name="Reynolds N.K."/>
            <person name="Benny G.L."/>
            <person name="Smith M.E."/>
            <person name="James T.Y."/>
            <person name="Grigoriev I.V."/>
        </authorList>
    </citation>
    <scope>NUCLEOTIDE SEQUENCE [LARGE SCALE GENOMIC DNA]</scope>
</reference>
<evidence type="ECO:0000313" key="4">
    <source>
        <dbReference type="Proteomes" id="UP000269721"/>
    </source>
</evidence>
<protein>
    <submittedName>
        <fullName evidence="3">Uncharacterized protein</fullName>
    </submittedName>
</protein>
<dbReference type="EMBL" id="KZ993972">
    <property type="protein sequence ID" value="RKO94205.1"/>
    <property type="molecule type" value="Genomic_DNA"/>
</dbReference>
<feature type="transmembrane region" description="Helical" evidence="1">
    <location>
        <begin position="200"/>
        <end position="222"/>
    </location>
</feature>
<feature type="chain" id="PRO_5020228575" evidence="2">
    <location>
        <begin position="23"/>
        <end position="473"/>
    </location>
</feature>
<sequence>MPLPSLILMLLVILMHIAANTAQPEAVSPVGSSCANLVAVVPERWITAMNLAPSAKATSNPFWCCKVHRDAVSTVAFLTDSENSQLVVKVHHNSIFRMSPAKKHSFKEFPQWQRPGVAASKLDNLRNLVTYIFSPSDPFLHSDLSQRELSGPLPNVLGNLSQSTTLLPISYLGENQLSGEIPGVLGFWHLTHSDNLFPTFAIVAVSVCGIITINFIVAIFYMKEVHIKTVKKLRYLKDNVRKIMEMSWHQPSYEYRNMRFVRLPVAVIFQLLRSNIPSVLGNFPASSLTKTATYHAMKDDPAGNLIRSSLPEGEEPPNPFYLVNALDQFFTQADSTPAPNRNVSRMIITITTIDPERHIDVINMDGYDLRKIDDNTEASVPIMRGYINKMQFITSTCQVSPGLCTKIRLSSLFARKFVLDQKETWIYMEEVFMSKILFHLDLDLIVKFTFLLQKNPIDFVTEVITDKATYTLL</sequence>
<gene>
    <name evidence="3" type="ORF">BDK51DRAFT_31567</name>
</gene>
<dbReference type="InterPro" id="IPR032675">
    <property type="entry name" value="LRR_dom_sf"/>
</dbReference>
<keyword evidence="4" id="KW-1185">Reference proteome</keyword>
<accession>A0A4P9WPF7</accession>
<evidence type="ECO:0000256" key="2">
    <source>
        <dbReference type="SAM" id="SignalP"/>
    </source>
</evidence>
<dbReference type="Proteomes" id="UP000269721">
    <property type="component" value="Unassembled WGS sequence"/>
</dbReference>
<name>A0A4P9WPF7_9FUNG</name>
<keyword evidence="1" id="KW-0812">Transmembrane</keyword>
<keyword evidence="1" id="KW-1133">Transmembrane helix</keyword>
<dbReference type="OrthoDB" id="1394818at2759"/>
<evidence type="ECO:0000256" key="1">
    <source>
        <dbReference type="SAM" id="Phobius"/>
    </source>
</evidence>
<feature type="signal peptide" evidence="2">
    <location>
        <begin position="1"/>
        <end position="22"/>
    </location>
</feature>
<keyword evidence="2" id="KW-0732">Signal</keyword>
<evidence type="ECO:0000313" key="3">
    <source>
        <dbReference type="EMBL" id="RKO94205.1"/>
    </source>
</evidence>
<dbReference type="AlphaFoldDB" id="A0A4P9WPF7"/>